<evidence type="ECO:0008006" key="4">
    <source>
        <dbReference type="Google" id="ProtNLM"/>
    </source>
</evidence>
<sequence length="198" mass="22761">MGKKKEKKNDTHDINVLLAEYSQAWSHYRHLENTRIRYMNFFFTALFAIIGLYSTLLNLKKVEIGELQVILGMILLQIFILFTLFILINVTRIGRVLKGYQGVKGNLRQLLFSQSSVPNGVSVGEHIKGPKSSKLFSVQKSSRFMLLLTIIFANAFSILLLFTSYYDIALPYRILLLSLFAIVILLQIFVIIIKLKDR</sequence>
<dbReference type="EMBL" id="JAAWWL010000001">
    <property type="protein sequence ID" value="NKI30586.1"/>
    <property type="molecule type" value="Genomic_DNA"/>
</dbReference>
<feature type="transmembrane region" description="Helical" evidence="1">
    <location>
        <begin position="69"/>
        <end position="88"/>
    </location>
</feature>
<feature type="transmembrane region" description="Helical" evidence="1">
    <location>
        <begin position="38"/>
        <end position="57"/>
    </location>
</feature>
<keyword evidence="1" id="KW-1133">Transmembrane helix</keyword>
<protein>
    <recommendedName>
        <fullName evidence="4">DUF3278 domain-containing protein</fullName>
    </recommendedName>
</protein>
<keyword evidence="1" id="KW-0472">Membrane</keyword>
<evidence type="ECO:0000313" key="2">
    <source>
        <dbReference type="EMBL" id="NKI30586.1"/>
    </source>
</evidence>
<feature type="transmembrane region" description="Helical" evidence="1">
    <location>
        <begin position="144"/>
        <end position="166"/>
    </location>
</feature>
<reference evidence="2 3" key="1">
    <citation type="submission" date="2020-04" db="EMBL/GenBank/DDBJ databases">
        <authorList>
            <person name="Yoon J."/>
        </authorList>
    </citation>
    <scope>NUCLEOTIDE SEQUENCE [LARGE SCALE GENOMIC DNA]</scope>
    <source>
        <strain evidence="2 3">DJ-13</strain>
    </source>
</reference>
<dbReference type="RefSeq" id="WP_168550825.1">
    <property type="nucleotide sequence ID" value="NZ_JAAWWL010000001.1"/>
</dbReference>
<name>A0ABX1GL43_9FLAO</name>
<accession>A0ABX1GL43</accession>
<dbReference type="Proteomes" id="UP000718451">
    <property type="component" value="Unassembled WGS sequence"/>
</dbReference>
<keyword evidence="3" id="KW-1185">Reference proteome</keyword>
<gene>
    <name evidence="2" type="ORF">HCU67_01420</name>
</gene>
<evidence type="ECO:0000256" key="1">
    <source>
        <dbReference type="SAM" id="Phobius"/>
    </source>
</evidence>
<organism evidence="2 3">
    <name type="scientific">Croceivirga thetidis</name>
    <dbReference type="NCBI Taxonomy" id="2721623"/>
    <lineage>
        <taxon>Bacteria</taxon>
        <taxon>Pseudomonadati</taxon>
        <taxon>Bacteroidota</taxon>
        <taxon>Flavobacteriia</taxon>
        <taxon>Flavobacteriales</taxon>
        <taxon>Flavobacteriaceae</taxon>
        <taxon>Croceivirga</taxon>
    </lineage>
</organism>
<evidence type="ECO:0000313" key="3">
    <source>
        <dbReference type="Proteomes" id="UP000718451"/>
    </source>
</evidence>
<feature type="transmembrane region" description="Helical" evidence="1">
    <location>
        <begin position="172"/>
        <end position="193"/>
    </location>
</feature>
<comment type="caution">
    <text evidence="2">The sequence shown here is derived from an EMBL/GenBank/DDBJ whole genome shotgun (WGS) entry which is preliminary data.</text>
</comment>
<keyword evidence="1" id="KW-0812">Transmembrane</keyword>
<proteinExistence type="predicted"/>